<comment type="subcellular location">
    <subcellularLocation>
        <location evidence="1">Mitochondrion</location>
    </subcellularLocation>
</comment>
<organism evidence="5 6">
    <name type="scientific">Leptotrombidium deliense</name>
    <dbReference type="NCBI Taxonomy" id="299467"/>
    <lineage>
        <taxon>Eukaryota</taxon>
        <taxon>Metazoa</taxon>
        <taxon>Ecdysozoa</taxon>
        <taxon>Arthropoda</taxon>
        <taxon>Chelicerata</taxon>
        <taxon>Arachnida</taxon>
        <taxon>Acari</taxon>
        <taxon>Acariformes</taxon>
        <taxon>Trombidiformes</taxon>
        <taxon>Prostigmata</taxon>
        <taxon>Anystina</taxon>
        <taxon>Parasitengona</taxon>
        <taxon>Trombiculoidea</taxon>
        <taxon>Trombiculidae</taxon>
        <taxon>Leptotrombidium</taxon>
    </lineage>
</organism>
<dbReference type="EMBL" id="NCKV01005438">
    <property type="protein sequence ID" value="RWS24065.1"/>
    <property type="molecule type" value="Genomic_DNA"/>
</dbReference>
<dbReference type="GO" id="GO:0005762">
    <property type="term" value="C:mitochondrial large ribosomal subunit"/>
    <property type="evidence" value="ECO:0007669"/>
    <property type="project" value="TreeGrafter"/>
</dbReference>
<dbReference type="Pfam" id="PF07147">
    <property type="entry name" value="PDCD9"/>
    <property type="match status" value="1"/>
</dbReference>
<evidence type="ECO:0000256" key="4">
    <source>
        <dbReference type="ARBA" id="ARBA00023274"/>
    </source>
</evidence>
<evidence type="ECO:0000256" key="1">
    <source>
        <dbReference type="ARBA" id="ARBA00004173"/>
    </source>
</evidence>
<accession>A0A443S9I4</accession>
<evidence type="ECO:0000313" key="5">
    <source>
        <dbReference type="EMBL" id="RWS24065.1"/>
    </source>
</evidence>
<dbReference type="InterPro" id="IPR010793">
    <property type="entry name" value="Ribosomal_mL37/mL65"/>
</dbReference>
<reference evidence="5 6" key="1">
    <citation type="journal article" date="2018" name="Gigascience">
        <title>Genomes of trombidid mites reveal novel predicted allergens and laterally-transferred genes associated with secondary metabolism.</title>
        <authorList>
            <person name="Dong X."/>
            <person name="Chaisiri K."/>
            <person name="Xia D."/>
            <person name="Armstrong S.D."/>
            <person name="Fang Y."/>
            <person name="Donnelly M.J."/>
            <person name="Kadowaki T."/>
            <person name="McGarry J.W."/>
            <person name="Darby A.C."/>
            <person name="Makepeace B.L."/>
        </authorList>
    </citation>
    <scope>NUCLEOTIDE SEQUENCE [LARGE SCALE GENOMIC DNA]</scope>
    <source>
        <strain evidence="5">UoL-UT</strain>
    </source>
</reference>
<sequence length="537" mass="63038">MVTFPMLTVASTNKVFLTRKCVVCSLVSSRSRTSAFLGKKQKNRSKVVYQYNNLPDPNDPNFEEGEFLPRKLTYMPPGLKFGLPKKRSRTIKEWLTLKPEIDDTEEWTETPCYPPLFDDSQADSEMKRKRLSWYETIKQLPTFESKFFEITNKVPHQSIMLKSWALNYDYLDMYQDLTRTHLIRGQLPQSYDTLNVDKYVELLKSPILNAVRYHLFDANRKFHKEKRGVYFSSEKEIIMHNNSINNLLQEINIICQKVLGDENKHLLNAQVDYTSDVRSWWWKNLPPPTLRNYFKLDPLPNVNQAMQFQGEAAVQLRSDQPLLPIVSFDDPLCQAAEVPVYPKNPKKSGWPMRRQYLQTTPGFWDLGDYKYDFPLMAYLSRTPIKLREFMVGRSYPDEADFIDAMAIMHGFGWLNGISGMHGFTPYEEITYPFTTHLVISDGQFWSFFVYQLNTHSFHSDVDKNDRRNLCWSSGEMKLFESFENDEFVGVNDDAIKYLVKLLLSSPQPCENTVLRPYLSQDTRKEEDVLMVRNYLRR</sequence>
<dbReference type="AlphaFoldDB" id="A0A443S9I4"/>
<dbReference type="Proteomes" id="UP000288716">
    <property type="component" value="Unassembled WGS sequence"/>
</dbReference>
<comment type="caution">
    <text evidence="5">The sequence shown here is derived from an EMBL/GenBank/DDBJ whole genome shotgun (WGS) entry which is preliminary data.</text>
</comment>
<dbReference type="PANTHER" id="PTHR13014">
    <property type="entry name" value="MITOCHONDRIAL 28S RIBOSOMAL PROTEIN S30/P52 PRO-APOTOTIC PROTEIN"/>
    <property type="match status" value="1"/>
</dbReference>
<dbReference type="STRING" id="299467.A0A443S9I4"/>
<feature type="non-terminal residue" evidence="5">
    <location>
        <position position="537"/>
    </location>
</feature>
<protein>
    <submittedName>
        <fullName evidence="5">28S ribosomal protein S30-like isoform X1</fullName>
    </submittedName>
</protein>
<dbReference type="VEuPathDB" id="VectorBase:LDEU007974"/>
<name>A0A443S9I4_9ACAR</name>
<keyword evidence="2 5" id="KW-0689">Ribosomal protein</keyword>
<proteinExistence type="predicted"/>
<dbReference type="GO" id="GO:0003735">
    <property type="term" value="F:structural constituent of ribosome"/>
    <property type="evidence" value="ECO:0007669"/>
    <property type="project" value="InterPro"/>
</dbReference>
<dbReference type="InterPro" id="IPR039982">
    <property type="entry name" value="Ribosomal_mL65"/>
</dbReference>
<gene>
    <name evidence="5" type="ORF">B4U80_07166</name>
</gene>
<evidence type="ECO:0000256" key="2">
    <source>
        <dbReference type="ARBA" id="ARBA00022980"/>
    </source>
</evidence>
<dbReference type="GO" id="GO:0006412">
    <property type="term" value="P:translation"/>
    <property type="evidence" value="ECO:0007669"/>
    <property type="project" value="InterPro"/>
</dbReference>
<evidence type="ECO:0000256" key="3">
    <source>
        <dbReference type="ARBA" id="ARBA00023128"/>
    </source>
</evidence>
<evidence type="ECO:0000313" key="6">
    <source>
        <dbReference type="Proteomes" id="UP000288716"/>
    </source>
</evidence>
<keyword evidence="3" id="KW-0496">Mitochondrion</keyword>
<keyword evidence="6" id="KW-1185">Reference proteome</keyword>
<dbReference type="OrthoDB" id="6041973at2759"/>
<keyword evidence="4" id="KW-0687">Ribonucleoprotein</keyword>
<dbReference type="PANTHER" id="PTHR13014:SF3">
    <property type="entry name" value="LARGE RIBOSOMAL SUBUNIT PROTEIN ML65"/>
    <property type="match status" value="1"/>
</dbReference>